<evidence type="ECO:0000313" key="3">
    <source>
        <dbReference type="EMBL" id="CAL1157789.1"/>
    </source>
</evidence>
<dbReference type="Proteomes" id="UP001152797">
    <property type="component" value="Unassembled WGS sequence"/>
</dbReference>
<dbReference type="EMBL" id="CAMXCT030003433">
    <property type="protein sequence ID" value="CAL4791726.1"/>
    <property type="molecule type" value="Genomic_DNA"/>
</dbReference>
<feature type="region of interest" description="Disordered" evidence="1">
    <location>
        <begin position="17"/>
        <end position="49"/>
    </location>
</feature>
<evidence type="ECO:0000313" key="2">
    <source>
        <dbReference type="EMBL" id="CAI4004414.1"/>
    </source>
</evidence>
<dbReference type="EMBL" id="CAMXCT020003433">
    <property type="protein sequence ID" value="CAL1157789.1"/>
    <property type="molecule type" value="Genomic_DNA"/>
</dbReference>
<sequence>MAALEHRPWKGFLSFETVDEDTDGTTSVESTLGGEATSDDGENDIAEPPAFSPEALVHWLYGRCTRHELPAAANQDPQRGDKYQQRKSILQEMLTYPHHAPPEEYENASTVCFILWMIRLQMRMLESLSGGYELSSDDELPCHGHPP</sequence>
<comment type="caution">
    <text evidence="2">The sequence shown here is derived from an EMBL/GenBank/DDBJ whole genome shotgun (WGS) entry which is preliminary data.</text>
</comment>
<reference evidence="3" key="2">
    <citation type="submission" date="2024-04" db="EMBL/GenBank/DDBJ databases">
        <authorList>
            <person name="Chen Y."/>
            <person name="Shah S."/>
            <person name="Dougan E. K."/>
            <person name="Thang M."/>
            <person name="Chan C."/>
        </authorList>
    </citation>
    <scope>NUCLEOTIDE SEQUENCE [LARGE SCALE GENOMIC DNA]</scope>
</reference>
<reference evidence="2" key="1">
    <citation type="submission" date="2022-10" db="EMBL/GenBank/DDBJ databases">
        <authorList>
            <person name="Chen Y."/>
            <person name="Dougan E. K."/>
            <person name="Chan C."/>
            <person name="Rhodes N."/>
            <person name="Thang M."/>
        </authorList>
    </citation>
    <scope>NUCLEOTIDE SEQUENCE</scope>
</reference>
<dbReference type="AlphaFoldDB" id="A0A9P1D611"/>
<gene>
    <name evidence="2" type="ORF">C1SCF055_LOCUS30200</name>
</gene>
<evidence type="ECO:0000313" key="4">
    <source>
        <dbReference type="Proteomes" id="UP001152797"/>
    </source>
</evidence>
<evidence type="ECO:0000256" key="1">
    <source>
        <dbReference type="SAM" id="MobiDB-lite"/>
    </source>
</evidence>
<name>A0A9P1D611_9DINO</name>
<proteinExistence type="predicted"/>
<keyword evidence="4" id="KW-1185">Reference proteome</keyword>
<protein>
    <submittedName>
        <fullName evidence="2">Uncharacterized protein</fullName>
    </submittedName>
</protein>
<organism evidence="2">
    <name type="scientific">Cladocopium goreaui</name>
    <dbReference type="NCBI Taxonomy" id="2562237"/>
    <lineage>
        <taxon>Eukaryota</taxon>
        <taxon>Sar</taxon>
        <taxon>Alveolata</taxon>
        <taxon>Dinophyceae</taxon>
        <taxon>Suessiales</taxon>
        <taxon>Symbiodiniaceae</taxon>
        <taxon>Cladocopium</taxon>
    </lineage>
</organism>
<dbReference type="EMBL" id="CAMXCT010003433">
    <property type="protein sequence ID" value="CAI4004414.1"/>
    <property type="molecule type" value="Genomic_DNA"/>
</dbReference>
<accession>A0A9P1D611</accession>